<evidence type="ECO:0000313" key="2">
    <source>
        <dbReference type="EMBL" id="KKL17567.1"/>
    </source>
</evidence>
<reference evidence="2" key="1">
    <citation type="journal article" date="2015" name="Nature">
        <title>Complex archaea that bridge the gap between prokaryotes and eukaryotes.</title>
        <authorList>
            <person name="Spang A."/>
            <person name="Saw J.H."/>
            <person name="Jorgensen S.L."/>
            <person name="Zaremba-Niedzwiedzka K."/>
            <person name="Martijn J."/>
            <person name="Lind A.E."/>
            <person name="van Eijk R."/>
            <person name="Schleper C."/>
            <person name="Guy L."/>
            <person name="Ettema T.J."/>
        </authorList>
    </citation>
    <scope>NUCLEOTIDE SEQUENCE</scope>
</reference>
<dbReference type="EMBL" id="LAZR01039209">
    <property type="protein sequence ID" value="KKL17567.1"/>
    <property type="molecule type" value="Genomic_DNA"/>
</dbReference>
<organism evidence="2">
    <name type="scientific">marine sediment metagenome</name>
    <dbReference type="NCBI Taxonomy" id="412755"/>
    <lineage>
        <taxon>unclassified sequences</taxon>
        <taxon>metagenomes</taxon>
        <taxon>ecological metagenomes</taxon>
    </lineage>
</organism>
<accession>A0A0F9BUE7</accession>
<dbReference type="AlphaFoldDB" id="A0A0F9BUE7"/>
<proteinExistence type="predicted"/>
<keyword evidence="1" id="KW-0175">Coiled coil</keyword>
<feature type="coiled-coil region" evidence="1">
    <location>
        <begin position="87"/>
        <end position="118"/>
    </location>
</feature>
<evidence type="ECO:0000256" key="1">
    <source>
        <dbReference type="SAM" id="Coils"/>
    </source>
</evidence>
<comment type="caution">
    <text evidence="2">The sequence shown here is derived from an EMBL/GenBank/DDBJ whole genome shotgun (WGS) entry which is preliminary data.</text>
</comment>
<gene>
    <name evidence="2" type="ORF">LCGC14_2484270</name>
</gene>
<sequence>MVVLPDQKQVEISELTWEVEAIAVTDEPSVRVAQELRNRANKQIKWIESFCSESVKKAHEAHKAAKAQEKALKGPIEKIKDILSLKLKLYANEVLKKEQEAQRKLDELRAKSVQDEAEDPSNESLPIIPVQVQSSLTEGWRDSWEGEVEDESLVPSEYWILDEQMIGMEVRAKKEKTNIPGIKIVKKKIPVSSR</sequence>
<protein>
    <submittedName>
        <fullName evidence="2">Uncharacterized protein</fullName>
    </submittedName>
</protein>
<name>A0A0F9BUE7_9ZZZZ</name>